<dbReference type="Proteomes" id="UP000887013">
    <property type="component" value="Unassembled WGS sequence"/>
</dbReference>
<organism evidence="1 2">
    <name type="scientific">Nephila pilipes</name>
    <name type="common">Giant wood spider</name>
    <name type="synonym">Nephila maculata</name>
    <dbReference type="NCBI Taxonomy" id="299642"/>
    <lineage>
        <taxon>Eukaryota</taxon>
        <taxon>Metazoa</taxon>
        <taxon>Ecdysozoa</taxon>
        <taxon>Arthropoda</taxon>
        <taxon>Chelicerata</taxon>
        <taxon>Arachnida</taxon>
        <taxon>Araneae</taxon>
        <taxon>Araneomorphae</taxon>
        <taxon>Entelegynae</taxon>
        <taxon>Araneoidea</taxon>
        <taxon>Nephilidae</taxon>
        <taxon>Nephila</taxon>
    </lineage>
</organism>
<evidence type="ECO:0000313" key="2">
    <source>
        <dbReference type="Proteomes" id="UP000887013"/>
    </source>
</evidence>
<name>A0A8X6QWP4_NEPPI</name>
<reference evidence="1" key="1">
    <citation type="submission" date="2020-08" db="EMBL/GenBank/DDBJ databases">
        <title>Multicomponent nature underlies the extraordinary mechanical properties of spider dragline silk.</title>
        <authorList>
            <person name="Kono N."/>
            <person name="Nakamura H."/>
            <person name="Mori M."/>
            <person name="Yoshida Y."/>
            <person name="Ohtoshi R."/>
            <person name="Malay A.D."/>
            <person name="Moran D.A.P."/>
            <person name="Tomita M."/>
            <person name="Numata K."/>
            <person name="Arakawa K."/>
        </authorList>
    </citation>
    <scope>NUCLEOTIDE SEQUENCE</scope>
</reference>
<dbReference type="EMBL" id="BMAW01035861">
    <property type="protein sequence ID" value="GFU41499.1"/>
    <property type="molecule type" value="Genomic_DNA"/>
</dbReference>
<proteinExistence type="predicted"/>
<protein>
    <submittedName>
        <fullName evidence="1">Uncharacterized protein</fullName>
    </submittedName>
</protein>
<evidence type="ECO:0000313" key="1">
    <source>
        <dbReference type="EMBL" id="GFU41499.1"/>
    </source>
</evidence>
<sequence length="129" mass="15723">MPLRDPVASNERENKKKSNSNWKWLSSFTTTRLEFMGTFHNFSASFHRYFISEAFSLLDQWVFIAANIDERECFWILRLRSSHMWKRVPTESIKWMSNTVVWRYNDRSWPEKMRSKHKRVDVMKLNLTL</sequence>
<gene>
    <name evidence="1" type="ORF">NPIL_690451</name>
</gene>
<comment type="caution">
    <text evidence="1">The sequence shown here is derived from an EMBL/GenBank/DDBJ whole genome shotgun (WGS) entry which is preliminary data.</text>
</comment>
<keyword evidence="2" id="KW-1185">Reference proteome</keyword>
<accession>A0A8X6QWP4</accession>
<dbReference type="AlphaFoldDB" id="A0A8X6QWP4"/>